<dbReference type="AlphaFoldDB" id="A0A0G1SJU3"/>
<accession>A0A0G1SJU3</accession>
<evidence type="ECO:0000313" key="1">
    <source>
        <dbReference type="EMBL" id="KKU69692.1"/>
    </source>
</evidence>
<dbReference type="EMBL" id="LCOA01000012">
    <property type="protein sequence ID" value="KKU69692.1"/>
    <property type="molecule type" value="Genomic_DNA"/>
</dbReference>
<gene>
    <name evidence="1" type="ORF">UX92_C0012G0035</name>
</gene>
<reference evidence="1 2" key="1">
    <citation type="journal article" date="2015" name="Nature">
        <title>rRNA introns, odd ribosomes, and small enigmatic genomes across a large radiation of phyla.</title>
        <authorList>
            <person name="Brown C.T."/>
            <person name="Hug L.A."/>
            <person name="Thomas B.C."/>
            <person name="Sharon I."/>
            <person name="Castelle C.J."/>
            <person name="Singh A."/>
            <person name="Wilkins M.J."/>
            <person name="Williams K.H."/>
            <person name="Banfield J.F."/>
        </authorList>
    </citation>
    <scope>NUCLEOTIDE SEQUENCE [LARGE SCALE GENOMIC DNA]</scope>
</reference>
<organism evidence="1 2">
    <name type="scientific">Candidatus Amesbacteria bacterium GW2011_GWA1_47_20</name>
    <dbReference type="NCBI Taxonomy" id="1618354"/>
    <lineage>
        <taxon>Bacteria</taxon>
        <taxon>Candidatus Amesiibacteriota</taxon>
    </lineage>
</organism>
<sequence>MAKSRLKIEARKLRIEGKSIKDIARDLEVSSSTASLWCRDIKLSTKQIAQLEKNSKDPFYGRRLSYSLKQQLTRKVKEEQIKSEAKNLIGNLSDREKLIAGTALYWAEGFKKDKMAGFANTDPEMIKFALGWLQNQLDIPTSEIRLRVGINESHHHRTKEIENYWSKLTQIPLSQFNRPFYQKSTWKKIYEHPENYFGTLRIRISKSTDLLKKIKGLITGLTTTPTPTKELPPSQTF</sequence>
<comment type="caution">
    <text evidence="1">The sequence shown here is derived from an EMBL/GenBank/DDBJ whole genome shotgun (WGS) entry which is preliminary data.</text>
</comment>
<evidence type="ECO:0000313" key="2">
    <source>
        <dbReference type="Proteomes" id="UP000034565"/>
    </source>
</evidence>
<protein>
    <submittedName>
        <fullName evidence="1">Uncharacterized protein</fullName>
    </submittedName>
</protein>
<proteinExistence type="predicted"/>
<dbReference type="Proteomes" id="UP000034565">
    <property type="component" value="Unassembled WGS sequence"/>
</dbReference>
<name>A0A0G1SJU3_9BACT</name>